<evidence type="ECO:0000313" key="2">
    <source>
        <dbReference type="Proteomes" id="UP000250796"/>
    </source>
</evidence>
<sequence length="295" mass="33462">MKKLLTISTIILFAMVLFAQSEFMIPLSTADFALKGPVKSMKTIYPQSDVDLGEDLVMPAYEVISFDRAGKIVSQISYDKDGKEINAILYGYDALGKLSAISGRENGVEQMIGELTIEDGKIVSIVVDEGEDKSTITMEYDENGRLVAQIITGMSEGQEMQIAVNMAYDERGNLIEESMSMMGMVLSKTVFEYDSNNLKIRELEYMYMFAEPGTEPEPIASQFEYNEKGDVSKKISDSFFSDDKEVTVYEYEYDAAGNYTHMTVYFLYSIQDLEKENWKELATVESEETREIEYY</sequence>
<organism evidence="1 2">
    <name type="scientific">Mesotoga infera</name>
    <dbReference type="NCBI Taxonomy" id="1236046"/>
    <lineage>
        <taxon>Bacteria</taxon>
        <taxon>Thermotogati</taxon>
        <taxon>Thermotogota</taxon>
        <taxon>Thermotogae</taxon>
        <taxon>Kosmotogales</taxon>
        <taxon>Kosmotogaceae</taxon>
        <taxon>Mesotoga</taxon>
    </lineage>
</organism>
<protein>
    <recommendedName>
        <fullName evidence="3">Membrane-binding protein</fullName>
    </recommendedName>
</protein>
<dbReference type="Proteomes" id="UP000250796">
    <property type="component" value="Chromosome MESINF"/>
</dbReference>
<proteinExistence type="predicted"/>
<evidence type="ECO:0000313" key="1">
    <source>
        <dbReference type="EMBL" id="SSC11945.1"/>
    </source>
</evidence>
<name>A0A7Z7LDB6_9BACT</name>
<gene>
    <name evidence="1" type="ORF">MESINF_0496</name>
</gene>
<keyword evidence="2" id="KW-1185">Reference proteome</keyword>
<dbReference type="AlphaFoldDB" id="A0A7Z7LDB6"/>
<dbReference type="Gene3D" id="2.180.10.10">
    <property type="entry name" value="RHS repeat-associated core"/>
    <property type="match status" value="1"/>
</dbReference>
<dbReference type="EMBL" id="LS974202">
    <property type="protein sequence ID" value="SSC11945.1"/>
    <property type="molecule type" value="Genomic_DNA"/>
</dbReference>
<accession>A0A7Z7LDB6</accession>
<evidence type="ECO:0008006" key="3">
    <source>
        <dbReference type="Google" id="ProtNLM"/>
    </source>
</evidence>
<dbReference type="KEGG" id="minf:MESINF_0496"/>
<reference evidence="1 2" key="1">
    <citation type="submission" date="2017-01" db="EMBL/GenBank/DDBJ databases">
        <authorList>
            <person name="Erauso G."/>
        </authorList>
    </citation>
    <scope>NUCLEOTIDE SEQUENCE [LARGE SCALE GENOMIC DNA]</scope>
    <source>
        <strain evidence="1">MESINF1</strain>
    </source>
</reference>
<dbReference type="RefSeq" id="WP_231936814.1">
    <property type="nucleotide sequence ID" value="NZ_LS974202.1"/>
</dbReference>